<gene>
    <name evidence="2" type="ORF">BU16DRAFT_554067</name>
</gene>
<keyword evidence="3" id="KW-1185">Reference proteome</keyword>
<accession>A0A6A6RC12</accession>
<evidence type="ECO:0000313" key="3">
    <source>
        <dbReference type="Proteomes" id="UP000799750"/>
    </source>
</evidence>
<dbReference type="Proteomes" id="UP000799750">
    <property type="component" value="Unassembled WGS sequence"/>
</dbReference>
<sequence length="268" mass="28874">MTSTEALASDTERLHAESLDASDTSTALSARLQMTLLLIKITAQIATHTASQVPTQNTATANANAEANMEAFMLLLQDPDQAIIFNIVGRLATPHWLDDGNAGTATLPANPHDPWCSSALYNLHVTSTRYYNLLERFVYSDVALNHDKACNSFLAKLLKDLSIGHFVQRLEFVAREILLMAFLASQIATQSTAQIATQTASQAATQTVTHGMRGEDAGFAIGENRTPREKVPASAPAAEEGDEGKKEMKAENDKDDKATLGTVDDVGD</sequence>
<protein>
    <submittedName>
        <fullName evidence="2">Uncharacterized protein</fullName>
    </submittedName>
</protein>
<dbReference type="EMBL" id="MU004181">
    <property type="protein sequence ID" value="KAF2502004.1"/>
    <property type="molecule type" value="Genomic_DNA"/>
</dbReference>
<dbReference type="AlphaFoldDB" id="A0A6A6RC12"/>
<evidence type="ECO:0000256" key="1">
    <source>
        <dbReference type="SAM" id="MobiDB-lite"/>
    </source>
</evidence>
<evidence type="ECO:0000313" key="2">
    <source>
        <dbReference type="EMBL" id="KAF2502004.1"/>
    </source>
</evidence>
<feature type="compositionally biased region" description="Basic and acidic residues" evidence="1">
    <location>
        <begin position="243"/>
        <end position="258"/>
    </location>
</feature>
<feature type="region of interest" description="Disordered" evidence="1">
    <location>
        <begin position="219"/>
        <end position="268"/>
    </location>
</feature>
<organism evidence="2 3">
    <name type="scientific">Lophium mytilinum</name>
    <dbReference type="NCBI Taxonomy" id="390894"/>
    <lineage>
        <taxon>Eukaryota</taxon>
        <taxon>Fungi</taxon>
        <taxon>Dikarya</taxon>
        <taxon>Ascomycota</taxon>
        <taxon>Pezizomycotina</taxon>
        <taxon>Dothideomycetes</taxon>
        <taxon>Pleosporomycetidae</taxon>
        <taxon>Mytilinidiales</taxon>
        <taxon>Mytilinidiaceae</taxon>
        <taxon>Lophium</taxon>
    </lineage>
</organism>
<name>A0A6A6RC12_9PEZI</name>
<reference evidence="2" key="1">
    <citation type="journal article" date="2020" name="Stud. Mycol.">
        <title>101 Dothideomycetes genomes: a test case for predicting lifestyles and emergence of pathogens.</title>
        <authorList>
            <person name="Haridas S."/>
            <person name="Albert R."/>
            <person name="Binder M."/>
            <person name="Bloem J."/>
            <person name="Labutti K."/>
            <person name="Salamov A."/>
            <person name="Andreopoulos B."/>
            <person name="Baker S."/>
            <person name="Barry K."/>
            <person name="Bills G."/>
            <person name="Bluhm B."/>
            <person name="Cannon C."/>
            <person name="Castanera R."/>
            <person name="Culley D."/>
            <person name="Daum C."/>
            <person name="Ezra D."/>
            <person name="Gonzalez J."/>
            <person name="Henrissat B."/>
            <person name="Kuo A."/>
            <person name="Liang C."/>
            <person name="Lipzen A."/>
            <person name="Lutzoni F."/>
            <person name="Magnuson J."/>
            <person name="Mondo S."/>
            <person name="Nolan M."/>
            <person name="Ohm R."/>
            <person name="Pangilinan J."/>
            <person name="Park H.-J."/>
            <person name="Ramirez L."/>
            <person name="Alfaro M."/>
            <person name="Sun H."/>
            <person name="Tritt A."/>
            <person name="Yoshinaga Y."/>
            <person name="Zwiers L.-H."/>
            <person name="Turgeon B."/>
            <person name="Goodwin S."/>
            <person name="Spatafora J."/>
            <person name="Crous P."/>
            <person name="Grigoriev I."/>
        </authorList>
    </citation>
    <scope>NUCLEOTIDE SEQUENCE</scope>
    <source>
        <strain evidence="2">CBS 269.34</strain>
    </source>
</reference>
<proteinExistence type="predicted"/>